<proteinExistence type="predicted"/>
<comment type="caution">
    <text evidence="2">The sequence shown here is derived from an EMBL/GenBank/DDBJ whole genome shotgun (WGS) entry which is preliminary data.</text>
</comment>
<evidence type="ECO:0000313" key="3">
    <source>
        <dbReference type="Proteomes" id="UP000235392"/>
    </source>
</evidence>
<sequence length="157" mass="17458">MKHDDPSSDEHEDCSIDGSNNSDYDETDAKYQNKATDDADNAAGVEGDTWNYDDNTESAPEDNQKDKNNAKKSGTKHYFSQIPLYLHKYVKDLFDPLGDGNCGFWCIAKALGYDDNGWLQVRNKMAGDIKGNIPTYARLQGGEPAVNQIITNNQVKS</sequence>
<dbReference type="CDD" id="cd22744">
    <property type="entry name" value="OTU"/>
    <property type="match status" value="1"/>
</dbReference>
<dbReference type="Proteomes" id="UP000235392">
    <property type="component" value="Unassembled WGS sequence"/>
</dbReference>
<dbReference type="EMBL" id="PGCI01000159">
    <property type="protein sequence ID" value="PLW36475.1"/>
    <property type="molecule type" value="Genomic_DNA"/>
</dbReference>
<evidence type="ECO:0000313" key="2">
    <source>
        <dbReference type="EMBL" id="PLW36475.1"/>
    </source>
</evidence>
<feature type="region of interest" description="Disordered" evidence="1">
    <location>
        <begin position="1"/>
        <end position="74"/>
    </location>
</feature>
<evidence type="ECO:0000256" key="1">
    <source>
        <dbReference type="SAM" id="MobiDB-lite"/>
    </source>
</evidence>
<dbReference type="AlphaFoldDB" id="A0A2N5UFE6"/>
<feature type="compositionally biased region" description="Basic and acidic residues" evidence="1">
    <location>
        <begin position="27"/>
        <end position="37"/>
    </location>
</feature>
<name>A0A2N5UFE6_9BASI</name>
<protein>
    <recommendedName>
        <fullName evidence="4">OTU domain-containing protein</fullName>
    </recommendedName>
</protein>
<evidence type="ECO:0008006" key="4">
    <source>
        <dbReference type="Google" id="ProtNLM"/>
    </source>
</evidence>
<reference evidence="2 3" key="1">
    <citation type="submission" date="2017-11" db="EMBL/GenBank/DDBJ databases">
        <title>De novo assembly and phasing of dikaryotic genomes from two isolates of Puccinia coronata f. sp. avenae, the causal agent of oat crown rust.</title>
        <authorList>
            <person name="Miller M.E."/>
            <person name="Zhang Y."/>
            <person name="Omidvar V."/>
            <person name="Sperschneider J."/>
            <person name="Schwessinger B."/>
            <person name="Raley C."/>
            <person name="Palmer J.M."/>
            <person name="Garnica D."/>
            <person name="Upadhyaya N."/>
            <person name="Rathjen J."/>
            <person name="Taylor J.M."/>
            <person name="Park R.F."/>
            <person name="Dodds P.N."/>
            <person name="Hirsch C.D."/>
            <person name="Kianian S.F."/>
            <person name="Figueroa M."/>
        </authorList>
    </citation>
    <scope>NUCLEOTIDE SEQUENCE [LARGE SCALE GENOMIC DNA]</scope>
    <source>
        <strain evidence="2">12SD80</strain>
    </source>
</reference>
<accession>A0A2N5UFE6</accession>
<gene>
    <name evidence="2" type="ORF">PCASD_11201</name>
</gene>
<organism evidence="2 3">
    <name type="scientific">Puccinia coronata f. sp. avenae</name>
    <dbReference type="NCBI Taxonomy" id="200324"/>
    <lineage>
        <taxon>Eukaryota</taxon>
        <taxon>Fungi</taxon>
        <taxon>Dikarya</taxon>
        <taxon>Basidiomycota</taxon>
        <taxon>Pucciniomycotina</taxon>
        <taxon>Pucciniomycetes</taxon>
        <taxon>Pucciniales</taxon>
        <taxon>Pucciniaceae</taxon>
        <taxon>Puccinia</taxon>
    </lineage>
</organism>